<evidence type="ECO:0000313" key="2">
    <source>
        <dbReference type="Proteomes" id="UP001596303"/>
    </source>
</evidence>
<evidence type="ECO:0000313" key="1">
    <source>
        <dbReference type="EMBL" id="MFC6196999.1"/>
    </source>
</evidence>
<proteinExistence type="predicted"/>
<comment type="caution">
    <text evidence="1">The sequence shown here is derived from an EMBL/GenBank/DDBJ whole genome shotgun (WGS) entry which is preliminary data.</text>
</comment>
<gene>
    <name evidence="1" type="ORF">ACFQDM_02870</name>
</gene>
<dbReference type="InterPro" id="IPR023296">
    <property type="entry name" value="Glyco_hydro_beta-prop_sf"/>
</dbReference>
<name>A0ABW1S6X5_9PROT</name>
<reference evidence="2" key="1">
    <citation type="journal article" date="2019" name="Int. J. Syst. Evol. Microbiol.">
        <title>The Global Catalogue of Microorganisms (GCM) 10K type strain sequencing project: providing services to taxonomists for standard genome sequencing and annotation.</title>
        <authorList>
            <consortium name="The Broad Institute Genomics Platform"/>
            <consortium name="The Broad Institute Genome Sequencing Center for Infectious Disease"/>
            <person name="Wu L."/>
            <person name="Ma J."/>
        </authorList>
    </citation>
    <scope>NUCLEOTIDE SEQUENCE [LARGE SCALE GENOMIC DNA]</scope>
    <source>
        <strain evidence="2">CGMCC-1.15741</strain>
    </source>
</reference>
<dbReference type="EMBL" id="JBHSSW010000003">
    <property type="protein sequence ID" value="MFC6196999.1"/>
    <property type="molecule type" value="Genomic_DNA"/>
</dbReference>
<organism evidence="1 2">
    <name type="scientific">Ponticaulis profundi</name>
    <dbReference type="NCBI Taxonomy" id="2665222"/>
    <lineage>
        <taxon>Bacteria</taxon>
        <taxon>Pseudomonadati</taxon>
        <taxon>Pseudomonadota</taxon>
        <taxon>Alphaproteobacteria</taxon>
        <taxon>Hyphomonadales</taxon>
        <taxon>Hyphomonadaceae</taxon>
        <taxon>Ponticaulis</taxon>
    </lineage>
</organism>
<dbReference type="RefSeq" id="WP_377375188.1">
    <property type="nucleotide sequence ID" value="NZ_JBHSSW010000003.1"/>
</dbReference>
<sequence>MSMSEQGLILKASTDEARCDSYRVGGAIVDHDVISGLWRMWYYCRDRAFGGPATLGTGYIAHARSEDGIHWTRVDGDCEKGAVFAPSTDPAAFDSVHVGLTDVTRGAGEWLMWYFGGDATPRENKAAFLGGPVAGLGMRPGLARSQDGVHWERVSGALANGALIDFPADDMYASWPNVIHDGQRYVMQYTAPTLDLGYFHTRVAVSTDGRTWDGAGELNWADGVRGFDEGGLVTRQILPNPLLGGRRFLMIYTATDKDHKRAVAAADSDNALDWYHLYEEPIFETGPEGAWDSYGVAANRLVVAGDQLYFYYYGFQSLTDPTTARGIGLAVCPVGDLRRLTRVTA</sequence>
<dbReference type="PANTHER" id="PTHR35279:SF4">
    <property type="entry name" value="GLYCOSYL HYDROLASE FAMILY 32 N-TERMINAL DOMAIN-CONTAINING PROTEIN"/>
    <property type="match status" value="1"/>
</dbReference>
<protein>
    <recommendedName>
        <fullName evidence="3">Glycosyl hydrolase family 32 N-terminal domain-containing protein</fullName>
    </recommendedName>
</protein>
<evidence type="ECO:0008006" key="3">
    <source>
        <dbReference type="Google" id="ProtNLM"/>
    </source>
</evidence>
<dbReference type="PANTHER" id="PTHR35279">
    <property type="match status" value="1"/>
</dbReference>
<dbReference type="Gene3D" id="2.115.10.20">
    <property type="entry name" value="Glycosyl hydrolase domain, family 43"/>
    <property type="match status" value="3"/>
</dbReference>
<dbReference type="SUPFAM" id="SSF75005">
    <property type="entry name" value="Arabinanase/levansucrase/invertase"/>
    <property type="match status" value="1"/>
</dbReference>
<accession>A0ABW1S6X5</accession>
<keyword evidence="2" id="KW-1185">Reference proteome</keyword>
<dbReference type="Proteomes" id="UP001596303">
    <property type="component" value="Unassembled WGS sequence"/>
</dbReference>